<keyword evidence="1" id="KW-1185">Reference proteome</keyword>
<protein>
    <submittedName>
        <fullName evidence="2">Uncharacterized protein</fullName>
    </submittedName>
</protein>
<dbReference type="KEGG" id="pgri:PgNI_11240"/>
<evidence type="ECO:0000313" key="1">
    <source>
        <dbReference type="Proteomes" id="UP000515153"/>
    </source>
</evidence>
<accession>A0A6P8APA3</accession>
<reference evidence="2" key="2">
    <citation type="submission" date="2019-10" db="EMBL/GenBank/DDBJ databases">
        <authorList>
            <consortium name="NCBI Genome Project"/>
        </authorList>
    </citation>
    <scope>NUCLEOTIDE SEQUENCE</scope>
    <source>
        <strain evidence="2">NI907</strain>
    </source>
</reference>
<organism evidence="1 2">
    <name type="scientific">Pyricularia grisea</name>
    <name type="common">Crabgrass-specific blast fungus</name>
    <name type="synonym">Magnaporthe grisea</name>
    <dbReference type="NCBI Taxonomy" id="148305"/>
    <lineage>
        <taxon>Eukaryota</taxon>
        <taxon>Fungi</taxon>
        <taxon>Dikarya</taxon>
        <taxon>Ascomycota</taxon>
        <taxon>Pezizomycotina</taxon>
        <taxon>Sordariomycetes</taxon>
        <taxon>Sordariomycetidae</taxon>
        <taxon>Magnaporthales</taxon>
        <taxon>Pyriculariaceae</taxon>
        <taxon>Pyricularia</taxon>
    </lineage>
</organism>
<dbReference type="Proteomes" id="UP000515153">
    <property type="component" value="Chromosome VI"/>
</dbReference>
<dbReference type="AlphaFoldDB" id="A0A6P8APA3"/>
<evidence type="ECO:0000313" key="2">
    <source>
        <dbReference type="RefSeq" id="XP_030976720.1"/>
    </source>
</evidence>
<sequence length="88" mass="9924">MFSSLHGRAHFVGNITIHRGTNGSFRNVNEHMARGMCFTRCGLGQYLLRSVSHHDLEALLHSAVLRATGLERNRNPDFSTGSSPWQFR</sequence>
<gene>
    <name evidence="2" type="ORF">PgNI_11240</name>
</gene>
<reference evidence="1 2" key="1">
    <citation type="journal article" date="2019" name="Mol. Biol. Evol.">
        <title>Blast fungal genomes show frequent chromosomal changes, gene gains and losses, and effector gene turnover.</title>
        <authorList>
            <person name="Gomez Luciano L.B."/>
            <person name="Jason Tsai I."/>
            <person name="Chuma I."/>
            <person name="Tosa Y."/>
            <person name="Chen Y.H."/>
            <person name="Li J.Y."/>
            <person name="Li M.Y."/>
            <person name="Jade Lu M.Y."/>
            <person name="Nakayashiki H."/>
            <person name="Li W.H."/>
        </authorList>
    </citation>
    <scope>NUCLEOTIDE SEQUENCE [LARGE SCALE GENOMIC DNA]</scope>
    <source>
        <strain evidence="1 2">NI907</strain>
    </source>
</reference>
<reference evidence="2" key="3">
    <citation type="submission" date="2025-08" db="UniProtKB">
        <authorList>
            <consortium name="RefSeq"/>
        </authorList>
    </citation>
    <scope>IDENTIFICATION</scope>
    <source>
        <strain evidence="2">NI907</strain>
    </source>
</reference>
<dbReference type="GeneID" id="41966116"/>
<dbReference type="RefSeq" id="XP_030976720.1">
    <property type="nucleotide sequence ID" value="XM_031131211.1"/>
</dbReference>
<name>A0A6P8APA3_PYRGI</name>
<proteinExistence type="predicted"/>
<feature type="non-terminal residue" evidence="2">
    <location>
        <position position="88"/>
    </location>
</feature>